<dbReference type="GO" id="GO:0008299">
    <property type="term" value="P:isoprenoid biosynthetic process"/>
    <property type="evidence" value="ECO:0007669"/>
    <property type="project" value="TreeGrafter"/>
</dbReference>
<proteinExistence type="predicted"/>
<reference evidence="1" key="1">
    <citation type="submission" date="2022-12" db="EMBL/GenBank/DDBJ databases">
        <title>Draft genome assemblies for two species of Escallonia (Escalloniales).</title>
        <authorList>
            <person name="Chanderbali A."/>
            <person name="Dervinis C."/>
            <person name="Anghel I."/>
            <person name="Soltis D."/>
            <person name="Soltis P."/>
            <person name="Zapata F."/>
        </authorList>
    </citation>
    <scope>NUCLEOTIDE SEQUENCE</scope>
    <source>
        <strain evidence="1">UCBG64.0493</strain>
        <tissue evidence="1">Leaf</tissue>
    </source>
</reference>
<dbReference type="InterPro" id="IPR002202">
    <property type="entry name" value="HMG_CoA_Rdtase"/>
</dbReference>
<dbReference type="Proteomes" id="UP001188597">
    <property type="component" value="Unassembled WGS sequence"/>
</dbReference>
<dbReference type="SUPFAM" id="SSF56542">
    <property type="entry name" value="Substrate-binding domain of HMG-CoA reductase"/>
    <property type="match status" value="1"/>
</dbReference>
<accession>A0AA88W403</accession>
<dbReference type="PANTHER" id="PTHR10572:SF24">
    <property type="entry name" value="3-HYDROXY-3-METHYLGLUTARYL-COENZYME A REDUCTASE"/>
    <property type="match status" value="1"/>
</dbReference>
<dbReference type="PANTHER" id="PTHR10572">
    <property type="entry name" value="3-HYDROXY-3-METHYLGLUTARYL-COENZYME A REDUCTASE"/>
    <property type="match status" value="1"/>
</dbReference>
<organism evidence="1 2">
    <name type="scientific">Escallonia herrerae</name>
    <dbReference type="NCBI Taxonomy" id="1293975"/>
    <lineage>
        <taxon>Eukaryota</taxon>
        <taxon>Viridiplantae</taxon>
        <taxon>Streptophyta</taxon>
        <taxon>Embryophyta</taxon>
        <taxon>Tracheophyta</taxon>
        <taxon>Spermatophyta</taxon>
        <taxon>Magnoliopsida</taxon>
        <taxon>eudicotyledons</taxon>
        <taxon>Gunneridae</taxon>
        <taxon>Pentapetalae</taxon>
        <taxon>asterids</taxon>
        <taxon>campanulids</taxon>
        <taxon>Escalloniales</taxon>
        <taxon>Escalloniaceae</taxon>
        <taxon>Escallonia</taxon>
    </lineage>
</organism>
<gene>
    <name evidence="1" type="ORF">RJ639_046020</name>
</gene>
<dbReference type="GO" id="GO:0005789">
    <property type="term" value="C:endoplasmic reticulum membrane"/>
    <property type="evidence" value="ECO:0007669"/>
    <property type="project" value="TreeGrafter"/>
</dbReference>
<dbReference type="Pfam" id="PF00368">
    <property type="entry name" value="HMG-CoA_red"/>
    <property type="match status" value="1"/>
</dbReference>
<dbReference type="PROSITE" id="PS50065">
    <property type="entry name" value="HMG_COA_REDUCTASE_4"/>
    <property type="match status" value="1"/>
</dbReference>
<protein>
    <submittedName>
        <fullName evidence="1">Uncharacterized protein</fullName>
    </submittedName>
</protein>
<comment type="caution">
    <text evidence="1">The sequence shown here is derived from an EMBL/GenBank/DDBJ whole genome shotgun (WGS) entry which is preliminary data.</text>
</comment>
<dbReference type="Gene3D" id="3.90.770.10">
    <property type="entry name" value="3-hydroxy-3-methylglutaryl-coenzyme A Reductase, Chain A, domain 2"/>
    <property type="match status" value="1"/>
</dbReference>
<name>A0AA88W403_9ASTE</name>
<dbReference type="GO" id="GO:0015936">
    <property type="term" value="P:coenzyme A metabolic process"/>
    <property type="evidence" value="ECO:0007669"/>
    <property type="project" value="InterPro"/>
</dbReference>
<dbReference type="GO" id="GO:0005778">
    <property type="term" value="C:peroxisomal membrane"/>
    <property type="evidence" value="ECO:0007669"/>
    <property type="project" value="TreeGrafter"/>
</dbReference>
<dbReference type="InterPro" id="IPR009029">
    <property type="entry name" value="HMG_CoA_Rdtase_sub-bd_dom_sf"/>
</dbReference>
<evidence type="ECO:0000313" key="1">
    <source>
        <dbReference type="EMBL" id="KAK3020736.1"/>
    </source>
</evidence>
<dbReference type="AlphaFoldDB" id="A0AA88W403"/>
<keyword evidence="2" id="KW-1185">Reference proteome</keyword>
<dbReference type="GO" id="GO:0016126">
    <property type="term" value="P:sterol biosynthetic process"/>
    <property type="evidence" value="ECO:0007669"/>
    <property type="project" value="TreeGrafter"/>
</dbReference>
<sequence length="275" mass="30303">MDGEEDINDLIRKDDTRLAPFTAPSPKPMKVVNLVVKSSPFSCRKTRRLSRPSSLAPFPPTPLNLSSATAAVPTIPVGIAGLLFYEGREYSVPMATTKGCLLASTNSRGKATYASGGATSILLKDGMTRHLVRRFQMAPVIHDLLVHYKNAEYYIGNVDPTRYSYYDLLKDVYETEDVIDVYVIGVEAVPQMVVNPSTVDPPILNLPTGSRLCHTDLSRTIRSHVSTTSIGHDVVELREGQVQAVDSNLNVSHDVRSVDAHVKEQGKDDEREIRI</sequence>
<evidence type="ECO:0000313" key="2">
    <source>
        <dbReference type="Proteomes" id="UP001188597"/>
    </source>
</evidence>
<dbReference type="PRINTS" id="PR00071">
    <property type="entry name" value="HMGCOARDTASE"/>
</dbReference>
<dbReference type="InterPro" id="IPR023074">
    <property type="entry name" value="HMG_CoA_Rdtase_cat_sf"/>
</dbReference>
<dbReference type="GO" id="GO:0004420">
    <property type="term" value="F:hydroxymethylglutaryl-CoA reductase (NADPH) activity"/>
    <property type="evidence" value="ECO:0007669"/>
    <property type="project" value="InterPro"/>
</dbReference>
<dbReference type="EMBL" id="JAVXUP010000798">
    <property type="protein sequence ID" value="KAK3020736.1"/>
    <property type="molecule type" value="Genomic_DNA"/>
</dbReference>